<reference evidence="2" key="1">
    <citation type="submission" date="2023-03" db="EMBL/GenBank/DDBJ databases">
        <title>Lomoglobus Profundus gen. nov., sp. nov., a novel member of the phylum Verrucomicrobia, isolated from deep-marine sediment of South China Sea.</title>
        <authorList>
            <person name="Ahmad T."/>
            <person name="Ishaq S.E."/>
            <person name="Wang F."/>
        </authorList>
    </citation>
    <scope>NUCLEOTIDE SEQUENCE</scope>
    <source>
        <strain evidence="2">LMO-M01</strain>
    </source>
</reference>
<dbReference type="Gene3D" id="3.40.50.150">
    <property type="entry name" value="Vaccinia Virus protein VP39"/>
    <property type="match status" value="1"/>
</dbReference>
<dbReference type="AlphaFoldDB" id="A0AAF0CSY2"/>
<dbReference type="KEGG" id="slom:PXH66_11585"/>
<dbReference type="InterPro" id="IPR013216">
    <property type="entry name" value="Methyltransf_11"/>
</dbReference>
<evidence type="ECO:0000313" key="2">
    <source>
        <dbReference type="EMBL" id="WED67492.1"/>
    </source>
</evidence>
<dbReference type="GO" id="GO:0008757">
    <property type="term" value="F:S-adenosylmethionine-dependent methyltransferase activity"/>
    <property type="evidence" value="ECO:0007669"/>
    <property type="project" value="InterPro"/>
</dbReference>
<dbReference type="Pfam" id="PF08241">
    <property type="entry name" value="Methyltransf_11"/>
    <property type="match status" value="1"/>
</dbReference>
<organism evidence="2 3">
    <name type="scientific">Synoicihabitans lomoniglobus</name>
    <dbReference type="NCBI Taxonomy" id="2909285"/>
    <lineage>
        <taxon>Bacteria</taxon>
        <taxon>Pseudomonadati</taxon>
        <taxon>Verrucomicrobiota</taxon>
        <taxon>Opitutia</taxon>
        <taxon>Opitutales</taxon>
        <taxon>Opitutaceae</taxon>
        <taxon>Synoicihabitans</taxon>
    </lineage>
</organism>
<dbReference type="InterPro" id="IPR029063">
    <property type="entry name" value="SAM-dependent_MTases_sf"/>
</dbReference>
<sequence>MPDPSLPPDPKQGEREYYARIGEEGLAHALGKPFSDDACNVNLANVAALFQLLPPPPARLVEFGCGVGWLTLLLARRGYPVHGVDIAPEAIDAANAARDRAGLDHLTYALADYEEFDGGGTYDVAYFYDALHHAEDAALAVRCAARALKPGGMLIAFEPGDGHHDTPEAREVVAKFGVHENDMPARQIIALAEAAGFDRHLRLPFPWDTFRHIYRSSYAGATDSRELRGKYWLGLGRLIRRAIGRQDDHSIVVSWKPTN</sequence>
<dbReference type="CDD" id="cd02440">
    <property type="entry name" value="AdoMet_MTases"/>
    <property type="match status" value="1"/>
</dbReference>
<gene>
    <name evidence="2" type="ORF">PXH66_11585</name>
</gene>
<dbReference type="GO" id="GO:0032259">
    <property type="term" value="P:methylation"/>
    <property type="evidence" value="ECO:0007669"/>
    <property type="project" value="UniProtKB-KW"/>
</dbReference>
<proteinExistence type="predicted"/>
<evidence type="ECO:0000313" key="3">
    <source>
        <dbReference type="Proteomes" id="UP001218638"/>
    </source>
</evidence>
<dbReference type="Proteomes" id="UP001218638">
    <property type="component" value="Chromosome"/>
</dbReference>
<accession>A0AAF0CSY2</accession>
<name>A0AAF0CSY2_9BACT</name>
<keyword evidence="2" id="KW-0808">Transferase</keyword>
<feature type="domain" description="Methyltransferase type 11" evidence="1">
    <location>
        <begin position="62"/>
        <end position="155"/>
    </location>
</feature>
<keyword evidence="2" id="KW-0489">Methyltransferase</keyword>
<evidence type="ECO:0000259" key="1">
    <source>
        <dbReference type="Pfam" id="PF08241"/>
    </source>
</evidence>
<protein>
    <submittedName>
        <fullName evidence="2">Methyltransferase domain-containing protein</fullName>
    </submittedName>
</protein>
<keyword evidence="3" id="KW-1185">Reference proteome</keyword>
<dbReference type="EMBL" id="CP119075">
    <property type="protein sequence ID" value="WED67492.1"/>
    <property type="molecule type" value="Genomic_DNA"/>
</dbReference>
<dbReference type="PANTHER" id="PTHR43464">
    <property type="entry name" value="METHYLTRANSFERASE"/>
    <property type="match status" value="1"/>
</dbReference>
<dbReference type="RefSeq" id="WP_330931647.1">
    <property type="nucleotide sequence ID" value="NZ_CP119075.1"/>
</dbReference>
<dbReference type="SUPFAM" id="SSF53335">
    <property type="entry name" value="S-adenosyl-L-methionine-dependent methyltransferases"/>
    <property type="match status" value="1"/>
</dbReference>